<dbReference type="InterPro" id="IPR036866">
    <property type="entry name" value="RibonucZ/Hydroxyglut_hydro"/>
</dbReference>
<keyword evidence="2" id="KW-0378">Hydrolase</keyword>
<dbReference type="CDD" id="cd16282">
    <property type="entry name" value="metallo-hydrolase-like_MBL-fold"/>
    <property type="match status" value="1"/>
</dbReference>
<dbReference type="InterPro" id="IPR050855">
    <property type="entry name" value="NDM-1-like"/>
</dbReference>
<sequence length="313" mass="35607">MEFYSKHFELNKINEGIFAAIAKDGGGAVGNAGFVDLGDKTIIFDTFNTQQAAEDLKTAAEKFTGRKPSCVINSHWHGDHIRGNQVFKDAEILSTHRTFEQMKNVHPERIRNQKDGMDDLSGYIKKLIKNNCSIETPNEKINMDKKIAFLKEIESSLPGLNLTLPTCTFQTEFEFIGQKRKAKLISFGSGHSICDSILYLPDDHTAFMGDLLFVETHPSFFEESNLENWIKSLEAVLQFNLQIAIPGHGQVGTADHLGIVKNYIKRFVSMKQEDSFPEKMPYEYLHWSNGEMYQQNIKMISEKALQKKEEAMK</sequence>
<dbReference type="Pfam" id="PF00753">
    <property type="entry name" value="Lactamase_B"/>
    <property type="match status" value="1"/>
</dbReference>
<organism evidence="2 3">
    <name type="scientific">Falsibacillus pallidus</name>
    <dbReference type="NCBI Taxonomy" id="493781"/>
    <lineage>
        <taxon>Bacteria</taxon>
        <taxon>Bacillati</taxon>
        <taxon>Bacillota</taxon>
        <taxon>Bacilli</taxon>
        <taxon>Bacillales</taxon>
        <taxon>Bacillaceae</taxon>
        <taxon>Falsibacillus</taxon>
    </lineage>
</organism>
<dbReference type="PANTHER" id="PTHR42951">
    <property type="entry name" value="METALLO-BETA-LACTAMASE DOMAIN-CONTAINING"/>
    <property type="match status" value="1"/>
</dbReference>
<keyword evidence="3" id="KW-1185">Reference proteome</keyword>
<dbReference type="PANTHER" id="PTHR42951:SF20">
    <property type="entry name" value="BETA LACTAMASE"/>
    <property type="match status" value="1"/>
</dbReference>
<dbReference type="AlphaFoldDB" id="A0A370GNY6"/>
<dbReference type="Proteomes" id="UP000255326">
    <property type="component" value="Unassembled WGS sequence"/>
</dbReference>
<evidence type="ECO:0000313" key="2">
    <source>
        <dbReference type="EMBL" id="RDI45452.1"/>
    </source>
</evidence>
<comment type="caution">
    <text evidence="2">The sequence shown here is derived from an EMBL/GenBank/DDBJ whole genome shotgun (WGS) entry which is preliminary data.</text>
</comment>
<dbReference type="InterPro" id="IPR001279">
    <property type="entry name" value="Metallo-B-lactamas"/>
</dbReference>
<evidence type="ECO:0000313" key="3">
    <source>
        <dbReference type="Proteomes" id="UP000255326"/>
    </source>
</evidence>
<dbReference type="Gene3D" id="3.60.15.10">
    <property type="entry name" value="Ribonuclease Z/Hydroxyacylglutathione hydrolase-like"/>
    <property type="match status" value="1"/>
</dbReference>
<gene>
    <name evidence="2" type="ORF">DFR59_10279</name>
</gene>
<dbReference type="SMART" id="SM00849">
    <property type="entry name" value="Lactamase_B"/>
    <property type="match status" value="1"/>
</dbReference>
<feature type="domain" description="Metallo-beta-lactamase" evidence="1">
    <location>
        <begin position="29"/>
        <end position="248"/>
    </location>
</feature>
<dbReference type="SUPFAM" id="SSF56281">
    <property type="entry name" value="Metallo-hydrolase/oxidoreductase"/>
    <property type="match status" value="1"/>
</dbReference>
<proteinExistence type="predicted"/>
<accession>A0A370GNY6</accession>
<evidence type="ECO:0000259" key="1">
    <source>
        <dbReference type="SMART" id="SM00849"/>
    </source>
</evidence>
<dbReference type="OrthoDB" id="420651at2"/>
<dbReference type="GO" id="GO:0016787">
    <property type="term" value="F:hydrolase activity"/>
    <property type="evidence" value="ECO:0007669"/>
    <property type="project" value="UniProtKB-KW"/>
</dbReference>
<dbReference type="EMBL" id="QQAY01000002">
    <property type="protein sequence ID" value="RDI45452.1"/>
    <property type="molecule type" value="Genomic_DNA"/>
</dbReference>
<reference evidence="2 3" key="1">
    <citation type="submission" date="2018-07" db="EMBL/GenBank/DDBJ databases">
        <title>Genomic Encyclopedia of Type Strains, Phase IV (KMG-IV): sequencing the most valuable type-strain genomes for metagenomic binning, comparative biology and taxonomic classification.</title>
        <authorList>
            <person name="Goeker M."/>
        </authorList>
    </citation>
    <scope>NUCLEOTIDE SEQUENCE [LARGE SCALE GENOMIC DNA]</scope>
    <source>
        <strain evidence="2 3">DSM 25281</strain>
    </source>
</reference>
<name>A0A370GNY6_9BACI</name>
<protein>
    <submittedName>
        <fullName evidence="2">Glyoxylase-like metal-dependent hydrolase (Beta-lactamase superfamily II)</fullName>
    </submittedName>
</protein>